<reference evidence="3" key="1">
    <citation type="journal article" date="2019" name="Int. J. Syst. Evol. Microbiol.">
        <title>The Global Catalogue of Microorganisms (GCM) 10K type strain sequencing project: providing services to taxonomists for standard genome sequencing and annotation.</title>
        <authorList>
            <consortium name="The Broad Institute Genomics Platform"/>
            <consortium name="The Broad Institute Genome Sequencing Center for Infectious Disease"/>
            <person name="Wu L."/>
            <person name="Ma J."/>
        </authorList>
    </citation>
    <scope>NUCLEOTIDE SEQUENCE [LARGE SCALE GENOMIC DNA]</scope>
    <source>
        <strain evidence="3">KCTC 42644</strain>
    </source>
</reference>
<keyword evidence="3" id="KW-1185">Reference proteome</keyword>
<evidence type="ECO:0008006" key="4">
    <source>
        <dbReference type="Google" id="ProtNLM"/>
    </source>
</evidence>
<protein>
    <recommendedName>
        <fullName evidence="4">Lipoprotein</fullName>
    </recommendedName>
</protein>
<evidence type="ECO:0000313" key="2">
    <source>
        <dbReference type="EMBL" id="MFC3711007.1"/>
    </source>
</evidence>
<gene>
    <name evidence="2" type="ORF">ACFOMD_00400</name>
</gene>
<dbReference type="EMBL" id="JBHRXV010000001">
    <property type="protein sequence ID" value="MFC3711007.1"/>
    <property type="molecule type" value="Genomic_DNA"/>
</dbReference>
<sequence length="268" mass="27054">MMLALLAAAAACPSLPGIGPVLTPATNYVLVGEYHGTVEMPAVAADVACAAAITGRPVIFGVEFTPDSQSALDAFMASDGGTAARSSLLAAPAWREPGGRTTAAILDMLESVRRLGKARTVKLIAFDTAPTPTGTSPEREAAMAVALSAARAKQPDAIVVALTGAGHADKEGFTSAKPPFLAAAGRLPAAETVSLSFMRPGGQFWGCASPTGDASGGCKAYDMPPREPVVPRGITLDPKLRGGFDGLYSVGGSYTASKPPSAPGTAAR</sequence>
<feature type="signal peptide" evidence="1">
    <location>
        <begin position="1"/>
        <end position="16"/>
    </location>
</feature>
<proteinExistence type="predicted"/>
<dbReference type="RefSeq" id="WP_380855092.1">
    <property type="nucleotide sequence ID" value="NZ_JBHRXV010000001.1"/>
</dbReference>
<name>A0ABV7X6X0_9SPHN</name>
<dbReference type="SUPFAM" id="SSF159501">
    <property type="entry name" value="EreA/ChaN-like"/>
    <property type="match status" value="1"/>
</dbReference>
<feature type="chain" id="PRO_5047303110" description="Lipoprotein" evidence="1">
    <location>
        <begin position="17"/>
        <end position="268"/>
    </location>
</feature>
<evidence type="ECO:0000256" key="1">
    <source>
        <dbReference type="SAM" id="SignalP"/>
    </source>
</evidence>
<organism evidence="2 3">
    <name type="scientific">Sphingoaurantiacus capsulatus</name>
    <dbReference type="NCBI Taxonomy" id="1771310"/>
    <lineage>
        <taxon>Bacteria</taxon>
        <taxon>Pseudomonadati</taxon>
        <taxon>Pseudomonadota</taxon>
        <taxon>Alphaproteobacteria</taxon>
        <taxon>Sphingomonadales</taxon>
        <taxon>Sphingosinicellaceae</taxon>
        <taxon>Sphingoaurantiacus</taxon>
    </lineage>
</organism>
<dbReference type="Gene3D" id="3.40.50.11550">
    <property type="match status" value="1"/>
</dbReference>
<accession>A0ABV7X6X0</accession>
<comment type="caution">
    <text evidence="2">The sequence shown here is derived from an EMBL/GenBank/DDBJ whole genome shotgun (WGS) entry which is preliminary data.</text>
</comment>
<evidence type="ECO:0000313" key="3">
    <source>
        <dbReference type="Proteomes" id="UP001595615"/>
    </source>
</evidence>
<keyword evidence="1" id="KW-0732">Signal</keyword>
<dbReference type="Proteomes" id="UP001595615">
    <property type="component" value="Unassembled WGS sequence"/>
</dbReference>